<evidence type="ECO:0000313" key="6">
    <source>
        <dbReference type="EMBL" id="QDQ98008.1"/>
    </source>
</evidence>
<dbReference type="SUPFAM" id="SSF46785">
    <property type="entry name" value="Winged helix' DNA-binding domain"/>
    <property type="match status" value="1"/>
</dbReference>
<dbReference type="PROSITE" id="PS50987">
    <property type="entry name" value="HTH_ARSR_2"/>
    <property type="match status" value="1"/>
</dbReference>
<dbReference type="KEGG" id="toy:FO059_12625"/>
<dbReference type="InterPro" id="IPR001845">
    <property type="entry name" value="HTH_ArsR_DNA-bd_dom"/>
</dbReference>
<keyword evidence="3" id="KW-0804">Transcription</keyword>
<proteinExistence type="predicted"/>
<feature type="domain" description="HTH arsR-type" evidence="5">
    <location>
        <begin position="48"/>
        <end position="142"/>
    </location>
</feature>
<dbReference type="GO" id="GO:0003677">
    <property type="term" value="F:DNA binding"/>
    <property type="evidence" value="ECO:0007669"/>
    <property type="project" value="UniProtKB-KW"/>
</dbReference>
<dbReference type="InterPro" id="IPR036388">
    <property type="entry name" value="WH-like_DNA-bd_sf"/>
</dbReference>
<keyword evidence="1" id="KW-0805">Transcription regulation</keyword>
<reference evidence="6 7" key="1">
    <citation type="submission" date="2019-07" db="EMBL/GenBank/DDBJ databases">
        <title>Tomitella cavernea sp. nov., an actinomycete isolated from soil.</title>
        <authorList>
            <person name="Cheng J."/>
        </authorList>
    </citation>
    <scope>NUCLEOTIDE SEQUENCE [LARGE SCALE GENOMIC DNA]</scope>
    <source>
        <strain evidence="6 7">HY188</strain>
    </source>
</reference>
<evidence type="ECO:0000256" key="3">
    <source>
        <dbReference type="ARBA" id="ARBA00023163"/>
    </source>
</evidence>
<feature type="region of interest" description="Disordered" evidence="4">
    <location>
        <begin position="1"/>
        <end position="48"/>
    </location>
</feature>
<dbReference type="GO" id="GO:0003700">
    <property type="term" value="F:DNA-binding transcription factor activity"/>
    <property type="evidence" value="ECO:0007669"/>
    <property type="project" value="InterPro"/>
</dbReference>
<evidence type="ECO:0000256" key="4">
    <source>
        <dbReference type="SAM" id="MobiDB-lite"/>
    </source>
</evidence>
<gene>
    <name evidence="6" type="ORF">FO059_12625</name>
</gene>
<dbReference type="InterPro" id="IPR036390">
    <property type="entry name" value="WH_DNA-bd_sf"/>
</dbReference>
<organism evidence="6 7">
    <name type="scientific">Tomitella fengzijianii</name>
    <dbReference type="NCBI Taxonomy" id="2597660"/>
    <lineage>
        <taxon>Bacteria</taxon>
        <taxon>Bacillati</taxon>
        <taxon>Actinomycetota</taxon>
        <taxon>Actinomycetes</taxon>
        <taxon>Mycobacteriales</taxon>
        <taxon>Tomitella</taxon>
    </lineage>
</organism>
<dbReference type="NCBIfam" id="NF033788">
    <property type="entry name" value="HTH_metalloreg"/>
    <property type="match status" value="1"/>
</dbReference>
<evidence type="ECO:0000256" key="1">
    <source>
        <dbReference type="ARBA" id="ARBA00023015"/>
    </source>
</evidence>
<name>A0A516X4K1_9ACTN</name>
<dbReference type="PANTHER" id="PTHR43132">
    <property type="entry name" value="ARSENICAL RESISTANCE OPERON REPRESSOR ARSR-RELATED"/>
    <property type="match status" value="1"/>
</dbReference>
<accession>A0A516X4K1</accession>
<dbReference type="EMBL" id="CP041765">
    <property type="protein sequence ID" value="QDQ98008.1"/>
    <property type="molecule type" value="Genomic_DNA"/>
</dbReference>
<evidence type="ECO:0000259" key="5">
    <source>
        <dbReference type="PROSITE" id="PS50987"/>
    </source>
</evidence>
<dbReference type="SMART" id="SM00418">
    <property type="entry name" value="HTH_ARSR"/>
    <property type="match status" value="1"/>
</dbReference>
<reference evidence="6 7" key="2">
    <citation type="submission" date="2019-07" db="EMBL/GenBank/DDBJ databases">
        <authorList>
            <person name="Huang Y."/>
        </authorList>
    </citation>
    <scope>NUCLEOTIDE SEQUENCE [LARGE SCALE GENOMIC DNA]</scope>
    <source>
        <strain evidence="6 7">HY188</strain>
    </source>
</reference>
<keyword evidence="7" id="KW-1185">Reference proteome</keyword>
<dbReference type="CDD" id="cd00090">
    <property type="entry name" value="HTH_ARSR"/>
    <property type="match status" value="1"/>
</dbReference>
<dbReference type="InterPro" id="IPR051011">
    <property type="entry name" value="Metal_resp_trans_reg"/>
</dbReference>
<dbReference type="Pfam" id="PF01022">
    <property type="entry name" value="HTH_5"/>
    <property type="match status" value="1"/>
</dbReference>
<dbReference type="Proteomes" id="UP000317344">
    <property type="component" value="Chromosome"/>
</dbReference>
<evidence type="ECO:0000256" key="2">
    <source>
        <dbReference type="ARBA" id="ARBA00023125"/>
    </source>
</evidence>
<dbReference type="Gene3D" id="1.10.10.10">
    <property type="entry name" value="Winged helix-like DNA-binding domain superfamily/Winged helix DNA-binding domain"/>
    <property type="match status" value="1"/>
</dbReference>
<keyword evidence="2" id="KW-0238">DNA-binding</keyword>
<dbReference type="PRINTS" id="PR00778">
    <property type="entry name" value="HTHARSR"/>
</dbReference>
<sequence>MATVELDNARRRSHGTARPAPPAGPRALDGPAPGDPSPEIARPGNAAPDDALLDTAGALLRALAAPARMAIVLRLRERDCCVHDLVDALALPQPLVSQHLRVLKTAGVVLGQRDGREVRYHLVDEHLAHIVTDAIAHADELLAQAPTAGDEGAS</sequence>
<dbReference type="OrthoDB" id="3400172at2"/>
<protein>
    <submittedName>
        <fullName evidence="6">Helix-turn-helix transcriptional regulator</fullName>
    </submittedName>
</protein>
<dbReference type="RefSeq" id="WP_143909259.1">
    <property type="nucleotide sequence ID" value="NZ_CP041765.1"/>
</dbReference>
<dbReference type="PANTHER" id="PTHR43132:SF6">
    <property type="entry name" value="HTH-TYPE TRANSCRIPTIONAL REPRESSOR CZRA"/>
    <property type="match status" value="1"/>
</dbReference>
<dbReference type="InterPro" id="IPR011991">
    <property type="entry name" value="ArsR-like_HTH"/>
</dbReference>
<dbReference type="AlphaFoldDB" id="A0A516X4K1"/>
<evidence type="ECO:0000313" key="7">
    <source>
        <dbReference type="Proteomes" id="UP000317344"/>
    </source>
</evidence>